<evidence type="ECO:0000256" key="2">
    <source>
        <dbReference type="SAM" id="MobiDB-lite"/>
    </source>
</evidence>
<dbReference type="PROSITE" id="PS01031">
    <property type="entry name" value="SHSP"/>
    <property type="match status" value="1"/>
</dbReference>
<dbReference type="Proteomes" id="UP001497512">
    <property type="component" value="Chromosome 6"/>
</dbReference>
<dbReference type="PANTHER" id="PTHR33879">
    <property type="entry name" value="17.6 KDA CLASS II HEAT SHOCK PROTEIN-RELATED"/>
    <property type="match status" value="1"/>
</dbReference>
<dbReference type="SUPFAM" id="SSF49764">
    <property type="entry name" value="HSP20-like chaperones"/>
    <property type="match status" value="1"/>
</dbReference>
<evidence type="ECO:0000313" key="5">
    <source>
        <dbReference type="Proteomes" id="UP001497512"/>
    </source>
</evidence>
<proteinExistence type="inferred from homology"/>
<dbReference type="InterPro" id="IPR008978">
    <property type="entry name" value="HSP20-like_chaperone"/>
</dbReference>
<name>A0ABP0UT23_9BRYO</name>
<feature type="region of interest" description="Disordered" evidence="2">
    <location>
        <begin position="161"/>
        <end position="213"/>
    </location>
</feature>
<feature type="domain" description="SHSP" evidence="3">
    <location>
        <begin position="54"/>
        <end position="165"/>
    </location>
</feature>
<evidence type="ECO:0000313" key="4">
    <source>
        <dbReference type="EMBL" id="CAK9229264.1"/>
    </source>
</evidence>
<organism evidence="4 5">
    <name type="scientific">Sphagnum troendelagicum</name>
    <dbReference type="NCBI Taxonomy" id="128251"/>
    <lineage>
        <taxon>Eukaryota</taxon>
        <taxon>Viridiplantae</taxon>
        <taxon>Streptophyta</taxon>
        <taxon>Embryophyta</taxon>
        <taxon>Bryophyta</taxon>
        <taxon>Sphagnophytina</taxon>
        <taxon>Sphagnopsida</taxon>
        <taxon>Sphagnales</taxon>
        <taxon>Sphagnaceae</taxon>
        <taxon>Sphagnum</taxon>
    </lineage>
</organism>
<keyword evidence="5" id="KW-1185">Reference proteome</keyword>
<comment type="similarity">
    <text evidence="1">Belongs to the small heat shock protein (HSP20) family.</text>
</comment>
<evidence type="ECO:0000259" key="3">
    <source>
        <dbReference type="PROSITE" id="PS01031"/>
    </source>
</evidence>
<sequence length="273" mass="30094">MASSIAVEVPFAAAAALKRRTSSVTATTGKNSLMILSFTKKLKRMPHLFDRVLELPFHADTLVEVQESRDSFSFVVKMPGLVAEEVKPELVEIVPGAIKVVIQGGGEGLLFDLESSEIELWRFRLPASTIPEATVARYKNEVLEVTIPKNPVSCAIAPEDEVFKRDSDTENDPSCEDKDGPETDEADTRQAANMDSSSSTKEYESTTNGHEPLDIEGELQWQRDLFEDLESFGSPRRVRQLSSCTKAAVQQGASSPDFLRNLGSWVHGFAIFV</sequence>
<accession>A0ABP0UT23</accession>
<dbReference type="EMBL" id="OZ019898">
    <property type="protein sequence ID" value="CAK9229264.1"/>
    <property type="molecule type" value="Genomic_DNA"/>
</dbReference>
<dbReference type="CDD" id="cd00298">
    <property type="entry name" value="ACD_sHsps_p23-like"/>
    <property type="match status" value="1"/>
</dbReference>
<dbReference type="PANTHER" id="PTHR33879:SF3">
    <property type="entry name" value="17.6 KDA CLASS II HEAT SHOCK PROTEIN-RELATED"/>
    <property type="match status" value="1"/>
</dbReference>
<dbReference type="InterPro" id="IPR002068">
    <property type="entry name" value="A-crystallin/Hsp20_dom"/>
</dbReference>
<evidence type="ECO:0000256" key="1">
    <source>
        <dbReference type="PROSITE-ProRule" id="PRU00285"/>
    </source>
</evidence>
<gene>
    <name evidence="4" type="ORF">CSSPTR1EN2_LOCUS19646</name>
</gene>
<dbReference type="Gene3D" id="2.60.40.790">
    <property type="match status" value="1"/>
</dbReference>
<reference evidence="4" key="1">
    <citation type="submission" date="2024-02" db="EMBL/GenBank/DDBJ databases">
        <authorList>
            <consortium name="ELIXIR-Norway"/>
            <consortium name="Elixir Norway"/>
        </authorList>
    </citation>
    <scope>NUCLEOTIDE SEQUENCE</scope>
</reference>
<protein>
    <recommendedName>
        <fullName evidence="3">SHSP domain-containing protein</fullName>
    </recommendedName>
</protein>